<keyword evidence="16" id="KW-1185">Reference proteome</keyword>
<reference evidence="15 16" key="1">
    <citation type="journal article" date="2016" name="Sci. Rep.">
        <title>Peltaster fructicola genome reveals evolution from an invasive phytopathogen to an ectophytic parasite.</title>
        <authorList>
            <person name="Xu C."/>
            <person name="Chen H."/>
            <person name="Gleason M.L."/>
            <person name="Xu J.R."/>
            <person name="Liu H."/>
            <person name="Zhang R."/>
            <person name="Sun G."/>
        </authorList>
    </citation>
    <scope>NUCLEOTIDE SEQUENCE [LARGE SCALE GENOMIC DNA]</scope>
    <source>
        <strain evidence="15 16">LNHT1506</strain>
    </source>
</reference>
<evidence type="ECO:0000256" key="6">
    <source>
        <dbReference type="ARBA" id="ARBA00022833"/>
    </source>
</evidence>
<dbReference type="AlphaFoldDB" id="A0A6H0XZT0"/>
<keyword evidence="4" id="KW-0216">Detoxification</keyword>
<evidence type="ECO:0000256" key="5">
    <source>
        <dbReference type="ARBA" id="ARBA00022723"/>
    </source>
</evidence>
<feature type="domain" description="D-serine dehydratase-like" evidence="14">
    <location>
        <begin position="330"/>
        <end position="443"/>
    </location>
</feature>
<gene>
    <name evidence="15" type="ORF">AMS68_005688</name>
</gene>
<dbReference type="InterPro" id="IPR001608">
    <property type="entry name" value="Ala_racemase_N"/>
</dbReference>
<evidence type="ECO:0000256" key="9">
    <source>
        <dbReference type="ARBA" id="ARBA00051198"/>
    </source>
</evidence>
<evidence type="ECO:0000256" key="7">
    <source>
        <dbReference type="ARBA" id="ARBA00022898"/>
    </source>
</evidence>
<evidence type="ECO:0000313" key="16">
    <source>
        <dbReference type="Proteomes" id="UP000503462"/>
    </source>
</evidence>
<dbReference type="EC" id="4.3.1.18" evidence="11"/>
<evidence type="ECO:0000313" key="15">
    <source>
        <dbReference type="EMBL" id="QIX00171.1"/>
    </source>
</evidence>
<dbReference type="Pfam" id="PF01168">
    <property type="entry name" value="Ala_racemase_N"/>
    <property type="match status" value="1"/>
</dbReference>
<sequence length="462" mass="50478">MLDPTTVYEATAVFPDASEAAAKQYYLGKSLKDVQAPAVVIDAAVARRNCQLMLKTAAELGLDFRAHVKTHKTIQLARLQVGDTPHIKLVVSTVAEAESLLPWLLESKASGKKVDILYGLPVAPSAVPRLARIAKLLGEGSVGLFVDNADHVKVLEASHWPYGKTPVFVKVDLGGHRAGAAAGTSQMKDLALALADAKRVHLRGFYAYWNDSYGVNSPEEVLQFLTKELQGLESTAQSFLSSVDQDQTKDQPLILSLGATPTATAIQNLENGSPVARACKSLIEKIKESYILEIHAGVYTLLDMQQLATRARPTHVANASDTRLSFADLGLKILAEVASVYNEREEPEALIAAGSIVLGREPCKSYPGWGVISNWPTTTSQVYDPEDDRAGWTVDRISQEHGVLRWQGSKENFRPLRLGEKLLIWPNHACMAGPNFAFYLIVDSDLAKPDVIVDVWTRCRGW</sequence>
<dbReference type="InterPro" id="IPR026956">
    <property type="entry name" value="D-ser_dehydrat-like_dom"/>
</dbReference>
<evidence type="ECO:0000256" key="1">
    <source>
        <dbReference type="ARBA" id="ARBA00001933"/>
    </source>
</evidence>
<dbReference type="PANTHER" id="PTHR28004">
    <property type="entry name" value="ZGC:162816-RELATED"/>
    <property type="match status" value="1"/>
</dbReference>
<dbReference type="InterPro" id="IPR042208">
    <property type="entry name" value="D-ser_dehydrat-like_sf"/>
</dbReference>
<evidence type="ECO:0000256" key="3">
    <source>
        <dbReference type="ARBA" id="ARBA00005323"/>
    </source>
</evidence>
<dbReference type="SMART" id="SM01119">
    <property type="entry name" value="D-ser_dehydrat"/>
    <property type="match status" value="1"/>
</dbReference>
<evidence type="ECO:0000256" key="8">
    <source>
        <dbReference type="ARBA" id="ARBA00023239"/>
    </source>
</evidence>
<dbReference type="GO" id="GO:0008721">
    <property type="term" value="F:D-serine ammonia-lyase activity"/>
    <property type="evidence" value="ECO:0007669"/>
    <property type="project" value="UniProtKB-EC"/>
</dbReference>
<dbReference type="InterPro" id="IPR051466">
    <property type="entry name" value="D-amino_acid_metab_enzyme"/>
</dbReference>
<organism evidence="15 16">
    <name type="scientific">Peltaster fructicola</name>
    <dbReference type="NCBI Taxonomy" id="286661"/>
    <lineage>
        <taxon>Eukaryota</taxon>
        <taxon>Fungi</taxon>
        <taxon>Dikarya</taxon>
        <taxon>Ascomycota</taxon>
        <taxon>Pezizomycotina</taxon>
        <taxon>Dothideomycetes</taxon>
        <taxon>Dothideomycetes incertae sedis</taxon>
        <taxon>Peltaster</taxon>
    </lineage>
</organism>
<dbReference type="GO" id="GO:0046872">
    <property type="term" value="F:metal ion binding"/>
    <property type="evidence" value="ECO:0007669"/>
    <property type="project" value="UniProtKB-KW"/>
</dbReference>
<dbReference type="Gene3D" id="3.20.20.10">
    <property type="entry name" value="Alanine racemase"/>
    <property type="match status" value="1"/>
</dbReference>
<proteinExistence type="inferred from homology"/>
<dbReference type="OrthoDB" id="20198at2759"/>
<dbReference type="InterPro" id="IPR029066">
    <property type="entry name" value="PLP-binding_barrel"/>
</dbReference>
<evidence type="ECO:0000256" key="13">
    <source>
        <dbReference type="ARBA" id="ARBA00075219"/>
    </source>
</evidence>
<comment type="function">
    <text evidence="10">Catalyzes the conversion of D-serine to pyruvate and ammonia. May play a role in D-serine detoxification.</text>
</comment>
<dbReference type="SUPFAM" id="SSF51419">
    <property type="entry name" value="PLP-binding barrel"/>
    <property type="match status" value="1"/>
</dbReference>
<evidence type="ECO:0000259" key="14">
    <source>
        <dbReference type="SMART" id="SM01119"/>
    </source>
</evidence>
<comment type="cofactor">
    <cofactor evidence="2">
        <name>Zn(2+)</name>
        <dbReference type="ChEBI" id="CHEBI:29105"/>
    </cofactor>
</comment>
<dbReference type="GO" id="GO:0036088">
    <property type="term" value="P:D-serine catabolic process"/>
    <property type="evidence" value="ECO:0007669"/>
    <property type="project" value="TreeGrafter"/>
</dbReference>
<dbReference type="GO" id="GO:0009636">
    <property type="term" value="P:response to toxic substance"/>
    <property type="evidence" value="ECO:0007669"/>
    <property type="project" value="UniProtKB-KW"/>
</dbReference>
<comment type="cofactor">
    <cofactor evidence="1">
        <name>pyridoxal 5'-phosphate</name>
        <dbReference type="ChEBI" id="CHEBI:597326"/>
    </cofactor>
</comment>
<comment type="catalytic activity">
    <reaction evidence="9">
        <text>D-serine = pyruvate + NH4(+)</text>
        <dbReference type="Rhea" id="RHEA:13977"/>
        <dbReference type="ChEBI" id="CHEBI:15361"/>
        <dbReference type="ChEBI" id="CHEBI:28938"/>
        <dbReference type="ChEBI" id="CHEBI:35247"/>
        <dbReference type="EC" id="4.3.1.18"/>
    </reaction>
    <physiologicalReaction direction="left-to-right" evidence="9">
        <dbReference type="Rhea" id="RHEA:13978"/>
    </physiologicalReaction>
</comment>
<accession>A0A6H0XZT0</accession>
<keyword evidence="5" id="KW-0479">Metal-binding</keyword>
<dbReference type="Proteomes" id="UP000503462">
    <property type="component" value="Chromosome 4"/>
</dbReference>
<keyword evidence="8" id="KW-0456">Lyase</keyword>
<keyword evidence="6" id="KW-0862">Zinc</keyword>
<dbReference type="FunFam" id="3.20.20.10:FF:000016">
    <property type="entry name" value="D-serine dehydratase"/>
    <property type="match status" value="1"/>
</dbReference>
<evidence type="ECO:0000256" key="11">
    <source>
        <dbReference type="ARBA" id="ARBA00066349"/>
    </source>
</evidence>
<dbReference type="PANTHER" id="PTHR28004:SF2">
    <property type="entry name" value="D-SERINE DEHYDRATASE"/>
    <property type="match status" value="1"/>
</dbReference>
<dbReference type="EMBL" id="CP051142">
    <property type="protein sequence ID" value="QIX00171.1"/>
    <property type="molecule type" value="Genomic_DNA"/>
</dbReference>
<evidence type="ECO:0000256" key="10">
    <source>
        <dbReference type="ARBA" id="ARBA00055764"/>
    </source>
</evidence>
<keyword evidence="7" id="KW-0663">Pyridoxal phosphate</keyword>
<evidence type="ECO:0000256" key="4">
    <source>
        <dbReference type="ARBA" id="ARBA00022575"/>
    </source>
</evidence>
<dbReference type="Gene3D" id="2.40.37.20">
    <property type="entry name" value="D-serine dehydratase-like domain"/>
    <property type="match status" value="1"/>
</dbReference>
<name>A0A6H0XZT0_9PEZI</name>
<dbReference type="Pfam" id="PF14031">
    <property type="entry name" value="D-ser_dehydrat"/>
    <property type="match status" value="1"/>
</dbReference>
<protein>
    <recommendedName>
        <fullName evidence="12">D-serine dehydratase</fullName>
        <ecNumber evidence="11">4.3.1.18</ecNumber>
    </recommendedName>
    <alternativeName>
        <fullName evidence="13">D-serine deaminase</fullName>
    </alternativeName>
</protein>
<comment type="similarity">
    <text evidence="3">Belongs to the DSD1 family.</text>
</comment>
<evidence type="ECO:0000256" key="2">
    <source>
        <dbReference type="ARBA" id="ARBA00001947"/>
    </source>
</evidence>
<evidence type="ECO:0000256" key="12">
    <source>
        <dbReference type="ARBA" id="ARBA00069616"/>
    </source>
</evidence>